<dbReference type="GO" id="GO:0062054">
    <property type="term" value="F:fluoride channel activity"/>
    <property type="evidence" value="ECO:0007669"/>
    <property type="project" value="UniProtKB-UniRule"/>
</dbReference>
<dbReference type="PANTHER" id="PTHR28259">
    <property type="entry name" value="FLUORIDE EXPORT PROTEIN 1-RELATED"/>
    <property type="match status" value="1"/>
</dbReference>
<keyword evidence="10" id="KW-0479">Metal-binding</keyword>
<feature type="binding site" evidence="10">
    <location>
        <position position="87"/>
    </location>
    <ligand>
        <name>Na(+)</name>
        <dbReference type="ChEBI" id="CHEBI:29101"/>
        <note>structural</note>
    </ligand>
</feature>
<evidence type="ECO:0000313" key="12">
    <source>
        <dbReference type="Proteomes" id="UP000276232"/>
    </source>
</evidence>
<dbReference type="GO" id="GO:0046872">
    <property type="term" value="F:metal ion binding"/>
    <property type="evidence" value="ECO:0007669"/>
    <property type="project" value="UniProtKB-KW"/>
</dbReference>
<comment type="similarity">
    <text evidence="7 10">Belongs to the fluoride channel Fluc/FEX (TC 1.A.43) family.</text>
</comment>
<dbReference type="InterPro" id="IPR003691">
    <property type="entry name" value="FluC"/>
</dbReference>
<evidence type="ECO:0000256" key="9">
    <source>
        <dbReference type="ARBA" id="ARBA00049940"/>
    </source>
</evidence>
<keyword evidence="10" id="KW-0915">Sodium</keyword>
<dbReference type="FunCoup" id="A0A3N1GAS2">
    <property type="interactions" value="2"/>
</dbReference>
<feature type="transmembrane region" description="Helical" evidence="10">
    <location>
        <begin position="12"/>
        <end position="35"/>
    </location>
</feature>
<name>A0A3N1GAS2_9ACTN</name>
<dbReference type="AlphaFoldDB" id="A0A3N1GAS2"/>
<dbReference type="RefSeq" id="WP_123380903.1">
    <property type="nucleotide sequence ID" value="NZ_RJKN01000007.1"/>
</dbReference>
<organism evidence="11 12">
    <name type="scientific">Pseudokineococcus lusitanus</name>
    <dbReference type="NCBI Taxonomy" id="763993"/>
    <lineage>
        <taxon>Bacteria</taxon>
        <taxon>Bacillati</taxon>
        <taxon>Actinomycetota</taxon>
        <taxon>Actinomycetes</taxon>
        <taxon>Kineosporiales</taxon>
        <taxon>Kineosporiaceae</taxon>
        <taxon>Pseudokineococcus</taxon>
    </lineage>
</organism>
<feature type="transmembrane region" description="Helical" evidence="10">
    <location>
        <begin position="41"/>
        <end position="64"/>
    </location>
</feature>
<dbReference type="PANTHER" id="PTHR28259:SF1">
    <property type="entry name" value="FLUORIDE EXPORT PROTEIN 1-RELATED"/>
    <property type="match status" value="1"/>
</dbReference>
<accession>A0A3N1GAS2</accession>
<evidence type="ECO:0000256" key="7">
    <source>
        <dbReference type="ARBA" id="ARBA00035120"/>
    </source>
</evidence>
<comment type="caution">
    <text evidence="11">The sequence shown here is derived from an EMBL/GenBank/DDBJ whole genome shotgun (WGS) entry which is preliminary data.</text>
</comment>
<evidence type="ECO:0000313" key="11">
    <source>
        <dbReference type="EMBL" id="ROP27329.1"/>
    </source>
</evidence>
<dbReference type="HAMAP" id="MF_00454">
    <property type="entry name" value="FluC"/>
    <property type="match status" value="1"/>
</dbReference>
<comment type="catalytic activity">
    <reaction evidence="8">
        <text>fluoride(in) = fluoride(out)</text>
        <dbReference type="Rhea" id="RHEA:76159"/>
        <dbReference type="ChEBI" id="CHEBI:17051"/>
    </reaction>
    <physiologicalReaction direction="left-to-right" evidence="8">
        <dbReference type="Rhea" id="RHEA:76160"/>
    </physiologicalReaction>
</comment>
<evidence type="ECO:0000256" key="4">
    <source>
        <dbReference type="ARBA" id="ARBA00022989"/>
    </source>
</evidence>
<evidence type="ECO:0000256" key="1">
    <source>
        <dbReference type="ARBA" id="ARBA00004651"/>
    </source>
</evidence>
<comment type="activity regulation">
    <text evidence="10">Na(+) is not transported, but it plays an essential structural role and its presence is essential for fluoride channel function.</text>
</comment>
<evidence type="ECO:0000256" key="10">
    <source>
        <dbReference type="HAMAP-Rule" id="MF_00454"/>
    </source>
</evidence>
<comment type="function">
    <text evidence="9 10">Fluoride-specific ion channel. Important for reducing fluoride concentration in the cell, thus reducing its toxicity.</text>
</comment>
<dbReference type="Pfam" id="PF02537">
    <property type="entry name" value="CRCB"/>
    <property type="match status" value="1"/>
</dbReference>
<keyword evidence="10" id="KW-0406">Ion transport</keyword>
<protein>
    <recommendedName>
        <fullName evidence="10">Fluoride-specific ion channel FluC</fullName>
    </recommendedName>
</protein>
<dbReference type="EMBL" id="RJKN01000007">
    <property type="protein sequence ID" value="ROP27329.1"/>
    <property type="molecule type" value="Genomic_DNA"/>
</dbReference>
<dbReference type="GO" id="GO:0140114">
    <property type="term" value="P:cellular detoxification of fluoride"/>
    <property type="evidence" value="ECO:0007669"/>
    <property type="project" value="UniProtKB-UniRule"/>
</dbReference>
<feature type="transmembrane region" description="Helical" evidence="10">
    <location>
        <begin position="109"/>
        <end position="133"/>
    </location>
</feature>
<feature type="transmembrane region" description="Helical" evidence="10">
    <location>
        <begin position="76"/>
        <end position="97"/>
    </location>
</feature>
<keyword evidence="10" id="KW-0813">Transport</keyword>
<evidence type="ECO:0000256" key="6">
    <source>
        <dbReference type="ARBA" id="ARBA00023303"/>
    </source>
</evidence>
<evidence type="ECO:0000256" key="2">
    <source>
        <dbReference type="ARBA" id="ARBA00022475"/>
    </source>
</evidence>
<keyword evidence="2 10" id="KW-1003">Cell membrane</keyword>
<dbReference type="Proteomes" id="UP000276232">
    <property type="component" value="Unassembled WGS sequence"/>
</dbReference>
<comment type="subcellular location">
    <subcellularLocation>
        <location evidence="1 10">Cell membrane</location>
        <topology evidence="1 10">Multi-pass membrane protein</topology>
    </subcellularLocation>
</comment>
<proteinExistence type="inferred from homology"/>
<reference evidence="11 12" key="1">
    <citation type="journal article" date="2015" name="Stand. Genomic Sci.">
        <title>Genomic Encyclopedia of Bacterial and Archaeal Type Strains, Phase III: the genomes of soil and plant-associated and newly described type strains.</title>
        <authorList>
            <person name="Whitman W.B."/>
            <person name="Woyke T."/>
            <person name="Klenk H.P."/>
            <person name="Zhou Y."/>
            <person name="Lilburn T.G."/>
            <person name="Beck B.J."/>
            <person name="De Vos P."/>
            <person name="Vandamme P."/>
            <person name="Eisen J.A."/>
            <person name="Garrity G."/>
            <person name="Hugenholtz P."/>
            <person name="Kyrpides N.C."/>
        </authorList>
    </citation>
    <scope>NUCLEOTIDE SEQUENCE [LARGE SCALE GENOMIC DNA]</scope>
    <source>
        <strain evidence="11 12">CECT 7306</strain>
    </source>
</reference>
<keyword evidence="4 10" id="KW-1133">Transmembrane helix</keyword>
<evidence type="ECO:0000256" key="5">
    <source>
        <dbReference type="ARBA" id="ARBA00023136"/>
    </source>
</evidence>
<dbReference type="GO" id="GO:0005886">
    <property type="term" value="C:plasma membrane"/>
    <property type="evidence" value="ECO:0007669"/>
    <property type="project" value="UniProtKB-SubCell"/>
</dbReference>
<sequence length="143" mass="13707">MGGETPVHRRPAVLLGVLVAGAAGTGLRLAAAVALPHPPVGWPLGTLLVNLVGSACLGALLAGLLRRGPDEGARRVVRVVVGAGLLGGFTTTSALALETAALLGRGQTATALGYALVSLVGGLALAAAGGAAATRLVPAGGGR</sequence>
<dbReference type="InParanoid" id="A0A3N1GAS2"/>
<keyword evidence="3 10" id="KW-0812">Transmembrane</keyword>
<keyword evidence="6 10" id="KW-0407">Ion channel</keyword>
<evidence type="ECO:0000256" key="3">
    <source>
        <dbReference type="ARBA" id="ARBA00022692"/>
    </source>
</evidence>
<gene>
    <name evidence="10" type="primary">fluC</name>
    <name evidence="10" type="synonym">crcB</name>
    <name evidence="11" type="ORF">EDC03_2857</name>
</gene>
<keyword evidence="12" id="KW-1185">Reference proteome</keyword>
<evidence type="ECO:0000256" key="8">
    <source>
        <dbReference type="ARBA" id="ARBA00035585"/>
    </source>
</evidence>
<keyword evidence="5 10" id="KW-0472">Membrane</keyword>
<feature type="binding site" evidence="10">
    <location>
        <position position="90"/>
    </location>
    <ligand>
        <name>Na(+)</name>
        <dbReference type="ChEBI" id="CHEBI:29101"/>
        <note>structural</note>
    </ligand>
</feature>